<organism evidence="1">
    <name type="scientific">uncultured Caudovirales phage</name>
    <dbReference type="NCBI Taxonomy" id="2100421"/>
    <lineage>
        <taxon>Viruses</taxon>
        <taxon>Duplodnaviria</taxon>
        <taxon>Heunggongvirae</taxon>
        <taxon>Uroviricota</taxon>
        <taxon>Caudoviricetes</taxon>
        <taxon>Peduoviridae</taxon>
        <taxon>Maltschvirus</taxon>
        <taxon>Maltschvirus maltsch</taxon>
    </lineage>
</organism>
<dbReference type="Pfam" id="PF13578">
    <property type="entry name" value="Methyltransf_24"/>
    <property type="match status" value="1"/>
</dbReference>
<accession>A0A6J5KS99</accession>
<reference evidence="1" key="1">
    <citation type="submission" date="2020-04" db="EMBL/GenBank/DDBJ databases">
        <authorList>
            <person name="Chiriac C."/>
            <person name="Salcher M."/>
            <person name="Ghai R."/>
            <person name="Kavagutti S V."/>
        </authorList>
    </citation>
    <scope>NUCLEOTIDE SEQUENCE</scope>
</reference>
<dbReference type="EMBL" id="LR796187">
    <property type="protein sequence ID" value="CAB4125324.1"/>
    <property type="molecule type" value="Genomic_DNA"/>
</dbReference>
<dbReference type="InterPro" id="IPR029063">
    <property type="entry name" value="SAM-dependent_MTases_sf"/>
</dbReference>
<protein>
    <submittedName>
        <fullName evidence="1">AdoMet_MTases domain containing protein</fullName>
    </submittedName>
</protein>
<name>A0A6J5KS99_9CAUD</name>
<dbReference type="EMBL" id="LR798231">
    <property type="protein sequence ID" value="CAB5208546.1"/>
    <property type="molecule type" value="Genomic_DNA"/>
</dbReference>
<sequence>MLEYLKNKQFTGDLSLEDADVLAQYASQSQSILEFGAGGSTQLMAQSSAESITSVETDANWIQLTQERLSQIPNARPVEFVEYTTQFNKEFDLILVDGVDHLRRDFAIETWKYLRVGGVMLFHDTRRFQDFQNAAWVAQLYFNEISSIDINVRASNGVSSNITVLHKKASEPYINWNDVEGKPSWAYGIPDGSDHPLWSYK</sequence>
<evidence type="ECO:0000313" key="2">
    <source>
        <dbReference type="EMBL" id="CAB5208546.1"/>
    </source>
</evidence>
<gene>
    <name evidence="2" type="ORF">UFOVP181_65</name>
    <name evidence="1" type="ORF">UFOVP57_97</name>
</gene>
<proteinExistence type="predicted"/>
<evidence type="ECO:0000313" key="1">
    <source>
        <dbReference type="EMBL" id="CAB4125324.1"/>
    </source>
</evidence>
<dbReference type="Gene3D" id="3.40.50.150">
    <property type="entry name" value="Vaccinia Virus protein VP39"/>
    <property type="match status" value="1"/>
</dbReference>
<dbReference type="SUPFAM" id="SSF53335">
    <property type="entry name" value="S-adenosyl-L-methionine-dependent methyltransferases"/>
    <property type="match status" value="1"/>
</dbReference>